<dbReference type="PANTHER" id="PTHR43011">
    <property type="entry name" value="IRON-SULFUR CLUSTER ASSEMBLY 2 HOMOLOG, MITOCHONDRIAL"/>
    <property type="match status" value="1"/>
</dbReference>
<feature type="domain" description="Core" evidence="1">
    <location>
        <begin position="2"/>
        <end position="101"/>
    </location>
</feature>
<dbReference type="InterPro" id="IPR000361">
    <property type="entry name" value="ATAP_core_dom"/>
</dbReference>
<evidence type="ECO:0000259" key="1">
    <source>
        <dbReference type="Pfam" id="PF01521"/>
    </source>
</evidence>
<dbReference type="GO" id="GO:0005506">
    <property type="term" value="F:iron ion binding"/>
    <property type="evidence" value="ECO:0007669"/>
    <property type="project" value="TreeGrafter"/>
</dbReference>
<dbReference type="SUPFAM" id="SSF89360">
    <property type="entry name" value="HesB-like domain"/>
    <property type="match status" value="1"/>
</dbReference>
<dbReference type="Gene3D" id="2.60.300.12">
    <property type="entry name" value="HesB-like domain"/>
    <property type="match status" value="1"/>
</dbReference>
<proteinExistence type="predicted"/>
<dbReference type="PANTHER" id="PTHR43011:SF1">
    <property type="entry name" value="IRON-SULFUR CLUSTER ASSEMBLY 2 HOMOLOG, MITOCHONDRIAL"/>
    <property type="match status" value="1"/>
</dbReference>
<dbReference type="Pfam" id="PF01521">
    <property type="entry name" value="Fe-S_biosyn"/>
    <property type="match status" value="1"/>
</dbReference>
<accession>A0A382V674</accession>
<dbReference type="InterPro" id="IPR016092">
    <property type="entry name" value="ATAP"/>
</dbReference>
<evidence type="ECO:0000313" key="2">
    <source>
        <dbReference type="EMBL" id="SVD42076.1"/>
    </source>
</evidence>
<dbReference type="GO" id="GO:0051537">
    <property type="term" value="F:2 iron, 2 sulfur cluster binding"/>
    <property type="evidence" value="ECO:0007669"/>
    <property type="project" value="TreeGrafter"/>
</dbReference>
<dbReference type="AlphaFoldDB" id="A0A382V674"/>
<sequence>MISITDNAIEKLKEIVKPLEIVRLAVEGGGCAGFQYRFGVQSDNEVFEDDHIVKNKGIRLCVDPISYSYLENVKIDYEELAFSSRFRIINPDISGSCGCGNSFN</sequence>
<name>A0A382V674_9ZZZZ</name>
<gene>
    <name evidence="2" type="ORF">METZ01_LOCUS394930</name>
</gene>
<protein>
    <recommendedName>
        <fullName evidence="1">Core domain-containing protein</fullName>
    </recommendedName>
</protein>
<dbReference type="GO" id="GO:0016226">
    <property type="term" value="P:iron-sulfur cluster assembly"/>
    <property type="evidence" value="ECO:0007669"/>
    <property type="project" value="InterPro"/>
</dbReference>
<reference evidence="2" key="1">
    <citation type="submission" date="2018-05" db="EMBL/GenBank/DDBJ databases">
        <authorList>
            <person name="Lanie J.A."/>
            <person name="Ng W.-L."/>
            <person name="Kazmierczak K.M."/>
            <person name="Andrzejewski T.M."/>
            <person name="Davidsen T.M."/>
            <person name="Wayne K.J."/>
            <person name="Tettelin H."/>
            <person name="Glass J.I."/>
            <person name="Rusch D."/>
            <person name="Podicherti R."/>
            <person name="Tsui H.-C.T."/>
            <person name="Winkler M.E."/>
        </authorList>
    </citation>
    <scope>NUCLEOTIDE SEQUENCE</scope>
</reference>
<dbReference type="EMBL" id="UINC01149539">
    <property type="protein sequence ID" value="SVD42076.1"/>
    <property type="molecule type" value="Genomic_DNA"/>
</dbReference>
<dbReference type="NCBIfam" id="TIGR00049">
    <property type="entry name" value="iron-sulfur cluster assembly accessory protein"/>
    <property type="match status" value="1"/>
</dbReference>
<dbReference type="GO" id="GO:0051539">
    <property type="term" value="F:4 iron, 4 sulfur cluster binding"/>
    <property type="evidence" value="ECO:0007669"/>
    <property type="project" value="TreeGrafter"/>
</dbReference>
<organism evidence="2">
    <name type="scientific">marine metagenome</name>
    <dbReference type="NCBI Taxonomy" id="408172"/>
    <lineage>
        <taxon>unclassified sequences</taxon>
        <taxon>metagenomes</taxon>
        <taxon>ecological metagenomes</taxon>
    </lineage>
</organism>
<dbReference type="InterPro" id="IPR035903">
    <property type="entry name" value="HesB-like_dom_sf"/>
</dbReference>